<evidence type="ECO:0000313" key="3">
    <source>
        <dbReference type="Proteomes" id="UP000248889"/>
    </source>
</evidence>
<reference evidence="2 3" key="1">
    <citation type="submission" date="2018-06" db="EMBL/GenBank/DDBJ databases">
        <title>Streptacidiphilus pinicola sp. nov., isolated from pine grove soil.</title>
        <authorList>
            <person name="Roh S.G."/>
            <person name="Park S."/>
            <person name="Kim M.-K."/>
            <person name="Yun B.-R."/>
            <person name="Park J."/>
            <person name="Kim M.J."/>
            <person name="Kim Y.S."/>
            <person name="Kim S.B."/>
        </authorList>
    </citation>
    <scope>NUCLEOTIDE SEQUENCE [LARGE SCALE GENOMIC DNA]</scope>
    <source>
        <strain evidence="2 3">MMS16-CNU450</strain>
    </source>
</reference>
<name>A0A2X0IIP7_9ACTN</name>
<proteinExistence type="predicted"/>
<dbReference type="PROSITE" id="PS51318">
    <property type="entry name" value="TAT"/>
    <property type="match status" value="1"/>
</dbReference>
<dbReference type="RefSeq" id="WP_111501345.1">
    <property type="nucleotide sequence ID" value="NZ_QKYN01000054.1"/>
</dbReference>
<feature type="signal peptide" evidence="1">
    <location>
        <begin position="1"/>
        <end position="32"/>
    </location>
</feature>
<evidence type="ECO:0008006" key="4">
    <source>
        <dbReference type="Google" id="ProtNLM"/>
    </source>
</evidence>
<sequence length="83" mass="7914">MKTTTPRTLLTLAATAVAVGAAALTATAPAQAAPLVDAPSGPTPTDVCAQQVGSAPVVGQLPAVNSACTGTAAVGNLVHHPFG</sequence>
<dbReference type="Proteomes" id="UP000248889">
    <property type="component" value="Unassembled WGS sequence"/>
</dbReference>
<evidence type="ECO:0000256" key="1">
    <source>
        <dbReference type="SAM" id="SignalP"/>
    </source>
</evidence>
<keyword evidence="3" id="KW-1185">Reference proteome</keyword>
<evidence type="ECO:0000313" key="2">
    <source>
        <dbReference type="EMBL" id="RAG84984.1"/>
    </source>
</evidence>
<dbReference type="AlphaFoldDB" id="A0A2X0IIP7"/>
<feature type="chain" id="PRO_5016111226" description="Chaplin" evidence="1">
    <location>
        <begin position="33"/>
        <end position="83"/>
    </location>
</feature>
<dbReference type="InterPro" id="IPR006311">
    <property type="entry name" value="TAT_signal"/>
</dbReference>
<gene>
    <name evidence="2" type="ORF">DN069_14305</name>
</gene>
<organism evidence="2 3">
    <name type="scientific">Streptacidiphilus pinicola</name>
    <dbReference type="NCBI Taxonomy" id="2219663"/>
    <lineage>
        <taxon>Bacteria</taxon>
        <taxon>Bacillati</taxon>
        <taxon>Actinomycetota</taxon>
        <taxon>Actinomycetes</taxon>
        <taxon>Kitasatosporales</taxon>
        <taxon>Streptomycetaceae</taxon>
        <taxon>Streptacidiphilus</taxon>
    </lineage>
</organism>
<keyword evidence="1" id="KW-0732">Signal</keyword>
<comment type="caution">
    <text evidence="2">The sequence shown here is derived from an EMBL/GenBank/DDBJ whole genome shotgun (WGS) entry which is preliminary data.</text>
</comment>
<protein>
    <recommendedName>
        <fullName evidence="4">Chaplin</fullName>
    </recommendedName>
</protein>
<accession>A0A2X0IIP7</accession>
<dbReference type="EMBL" id="QKYN01000054">
    <property type="protein sequence ID" value="RAG84984.1"/>
    <property type="molecule type" value="Genomic_DNA"/>
</dbReference>